<evidence type="ECO:0000259" key="6">
    <source>
        <dbReference type="PROSITE" id="PS50158"/>
    </source>
</evidence>
<organism evidence="7">
    <name type="scientific">Trypanosoma congolense (strain IL3000)</name>
    <dbReference type="NCBI Taxonomy" id="1068625"/>
    <lineage>
        <taxon>Eukaryota</taxon>
        <taxon>Discoba</taxon>
        <taxon>Euglenozoa</taxon>
        <taxon>Kinetoplastea</taxon>
        <taxon>Metakinetoplastina</taxon>
        <taxon>Trypanosomatida</taxon>
        <taxon>Trypanosomatidae</taxon>
        <taxon>Trypanosoma</taxon>
        <taxon>Nannomonas</taxon>
    </lineage>
</organism>
<accession>G0UUQ1</accession>
<evidence type="ECO:0000256" key="2">
    <source>
        <dbReference type="ARBA" id="ARBA00022771"/>
    </source>
</evidence>
<dbReference type="InterPro" id="IPR001878">
    <property type="entry name" value="Znf_CCHC"/>
</dbReference>
<dbReference type="GO" id="GO:0005634">
    <property type="term" value="C:nucleus"/>
    <property type="evidence" value="ECO:0007669"/>
    <property type="project" value="TreeGrafter"/>
</dbReference>
<keyword evidence="3" id="KW-0862">Zinc</keyword>
<dbReference type="SUPFAM" id="SSF57756">
    <property type="entry name" value="Retrovirus zinc finger-like domains"/>
    <property type="match status" value="1"/>
</dbReference>
<dbReference type="Gene3D" id="3.30.40.10">
    <property type="entry name" value="Zinc/RING finger domain, C3HC4 (zinc finger)"/>
    <property type="match status" value="1"/>
</dbReference>
<dbReference type="InterPro" id="IPR025829">
    <property type="entry name" value="Zn_knuckle_CX2CX3GHX4C"/>
</dbReference>
<dbReference type="PANTHER" id="PTHR15439">
    <property type="entry name" value="RETINOBLASTOMA-BINDING PROTEIN 6"/>
    <property type="match status" value="1"/>
</dbReference>
<keyword evidence="1" id="KW-0479">Metal-binding</keyword>
<dbReference type="VEuPathDB" id="TriTrypDB:TcIL3000_9_5220"/>
<evidence type="ECO:0000313" key="7">
    <source>
        <dbReference type="EMBL" id="CCC93115.1"/>
    </source>
</evidence>
<feature type="region of interest" description="Disordered" evidence="5">
    <location>
        <begin position="74"/>
        <end position="116"/>
    </location>
</feature>
<dbReference type="Pfam" id="PF13696">
    <property type="entry name" value="zf-CCHC_2"/>
    <property type="match status" value="1"/>
</dbReference>
<dbReference type="GO" id="GO:0003676">
    <property type="term" value="F:nucleic acid binding"/>
    <property type="evidence" value="ECO:0007669"/>
    <property type="project" value="InterPro"/>
</dbReference>
<dbReference type="EMBL" id="HE575322">
    <property type="protein sequence ID" value="CCC93115.1"/>
    <property type="molecule type" value="Genomic_DNA"/>
</dbReference>
<dbReference type="GO" id="GO:0006511">
    <property type="term" value="P:ubiquitin-dependent protein catabolic process"/>
    <property type="evidence" value="ECO:0007669"/>
    <property type="project" value="TreeGrafter"/>
</dbReference>
<sequence>MVATITFKFKSSNHVGVIDVPHRVMSCREVKEAIAEKLGGSPDEIDIFVSGTTDYLHPNEELPAYTVVEVVRHVGSGRPPPRREHESTGPVATHAATNAPSRGLQRGETADNESGLALTEEERLAQLNEAVAADTGINEVVTWKMRQARGRGAGFVDNFRPPPPGYICHNCGKKGHLIQHCPAAKGAKGLKLLSLPTGIPETMLVECTMDDPAAKFVTRDGRIVKRKLDNQSFVGVVTTADTEEMNEQPINGDSCDGTGDAEDGVGEAMTEKKSNSTRSQFLCAWDAVIARNAMKAPCCGVLFCESCFNKRVEEMIAQDDIAEMPLHCPNCKELLDVPEVQAATDERKTIELLLSRKRGRS</sequence>
<feature type="domain" description="CCHC-type" evidence="6">
    <location>
        <begin position="168"/>
        <end position="182"/>
    </location>
</feature>
<evidence type="ECO:0000256" key="3">
    <source>
        <dbReference type="ARBA" id="ARBA00022833"/>
    </source>
</evidence>
<name>G0UUQ1_TRYCI</name>
<evidence type="ECO:0000256" key="1">
    <source>
        <dbReference type="ARBA" id="ARBA00022723"/>
    </source>
</evidence>
<gene>
    <name evidence="7" type="ORF">TCIL3000_9_5220</name>
</gene>
<dbReference type="GO" id="GO:0006397">
    <property type="term" value="P:mRNA processing"/>
    <property type="evidence" value="ECO:0007669"/>
    <property type="project" value="InterPro"/>
</dbReference>
<dbReference type="GO" id="GO:0016567">
    <property type="term" value="P:protein ubiquitination"/>
    <property type="evidence" value="ECO:0007669"/>
    <property type="project" value="InterPro"/>
</dbReference>
<keyword evidence="2 4" id="KW-0863">Zinc-finger</keyword>
<dbReference type="PANTHER" id="PTHR15439:SF0">
    <property type="entry name" value="CELL DIVISION CYCLE AND APOPTOSIS REGULATOR PROTEIN 1-RELATED"/>
    <property type="match status" value="1"/>
</dbReference>
<dbReference type="InterPro" id="IPR013083">
    <property type="entry name" value="Znf_RING/FYVE/PHD"/>
</dbReference>
<dbReference type="InterPro" id="IPR036875">
    <property type="entry name" value="Znf_CCHC_sf"/>
</dbReference>
<evidence type="ECO:0000256" key="5">
    <source>
        <dbReference type="SAM" id="MobiDB-lite"/>
    </source>
</evidence>
<dbReference type="GO" id="GO:0061630">
    <property type="term" value="F:ubiquitin protein ligase activity"/>
    <property type="evidence" value="ECO:0007669"/>
    <property type="project" value="InterPro"/>
</dbReference>
<dbReference type="Gene3D" id="4.10.60.10">
    <property type="entry name" value="Zinc finger, CCHC-type"/>
    <property type="match status" value="1"/>
</dbReference>
<evidence type="ECO:0000256" key="4">
    <source>
        <dbReference type="PROSITE-ProRule" id="PRU00047"/>
    </source>
</evidence>
<protein>
    <submittedName>
        <fullName evidence="7">Uncharacterized protein TCIL3000_9_5220</fullName>
    </submittedName>
</protein>
<dbReference type="AlphaFoldDB" id="G0UUQ1"/>
<reference evidence="7" key="1">
    <citation type="journal article" date="2012" name="Proc. Natl. Acad. Sci. U.S.A.">
        <title>Antigenic diversity is generated by distinct evolutionary mechanisms in African trypanosome species.</title>
        <authorList>
            <person name="Jackson A.P."/>
            <person name="Berry A."/>
            <person name="Aslett M."/>
            <person name="Allison H.C."/>
            <person name="Burton P."/>
            <person name="Vavrova-Anderson J."/>
            <person name="Brown R."/>
            <person name="Browne H."/>
            <person name="Corton N."/>
            <person name="Hauser H."/>
            <person name="Gamble J."/>
            <person name="Gilderthorp R."/>
            <person name="Marcello L."/>
            <person name="McQuillan J."/>
            <person name="Otto T.D."/>
            <person name="Quail M.A."/>
            <person name="Sanders M.J."/>
            <person name="van Tonder A."/>
            <person name="Ginger M.L."/>
            <person name="Field M.C."/>
            <person name="Barry J.D."/>
            <person name="Hertz-Fowler C."/>
            <person name="Berriman M."/>
        </authorList>
    </citation>
    <scope>NUCLEOTIDE SEQUENCE</scope>
    <source>
        <strain evidence="7">IL3000</strain>
    </source>
</reference>
<dbReference type="GO" id="GO:0008270">
    <property type="term" value="F:zinc ion binding"/>
    <property type="evidence" value="ECO:0007669"/>
    <property type="project" value="UniProtKB-KW"/>
</dbReference>
<dbReference type="PROSITE" id="PS50158">
    <property type="entry name" value="ZF_CCHC"/>
    <property type="match status" value="1"/>
</dbReference>
<dbReference type="InterPro" id="IPR033489">
    <property type="entry name" value="RBBP6"/>
</dbReference>
<proteinExistence type="predicted"/>